<dbReference type="EMBL" id="GBRH01276146">
    <property type="protein sequence ID" value="JAD21749.1"/>
    <property type="molecule type" value="Transcribed_RNA"/>
</dbReference>
<proteinExistence type="predicted"/>
<organism evidence="1">
    <name type="scientific">Arundo donax</name>
    <name type="common">Giant reed</name>
    <name type="synonym">Donax arundinaceus</name>
    <dbReference type="NCBI Taxonomy" id="35708"/>
    <lineage>
        <taxon>Eukaryota</taxon>
        <taxon>Viridiplantae</taxon>
        <taxon>Streptophyta</taxon>
        <taxon>Embryophyta</taxon>
        <taxon>Tracheophyta</taxon>
        <taxon>Spermatophyta</taxon>
        <taxon>Magnoliopsida</taxon>
        <taxon>Liliopsida</taxon>
        <taxon>Poales</taxon>
        <taxon>Poaceae</taxon>
        <taxon>PACMAD clade</taxon>
        <taxon>Arundinoideae</taxon>
        <taxon>Arundineae</taxon>
        <taxon>Arundo</taxon>
    </lineage>
</organism>
<dbReference type="AlphaFoldDB" id="A0A0A8Y6R8"/>
<sequence>MGWGAHPLSETAMSSDMGTLFIYSIWFQFATWVKTEDTDWHMTSESWSAPIPIK</sequence>
<reference evidence="1" key="2">
    <citation type="journal article" date="2015" name="Data Brief">
        <title>Shoot transcriptome of the giant reed, Arundo donax.</title>
        <authorList>
            <person name="Barrero R.A."/>
            <person name="Guerrero F.D."/>
            <person name="Moolhuijzen P."/>
            <person name="Goolsby J.A."/>
            <person name="Tidwell J."/>
            <person name="Bellgard S.E."/>
            <person name="Bellgard M.I."/>
        </authorList>
    </citation>
    <scope>NUCLEOTIDE SEQUENCE</scope>
    <source>
        <tissue evidence="1">Shoot tissue taken approximately 20 cm above the soil surface</tissue>
    </source>
</reference>
<protein>
    <submittedName>
        <fullName evidence="1">Uncharacterized protein</fullName>
    </submittedName>
</protein>
<accession>A0A0A8Y6R8</accession>
<reference evidence="1" key="1">
    <citation type="submission" date="2014-09" db="EMBL/GenBank/DDBJ databases">
        <authorList>
            <person name="Magalhaes I.L.F."/>
            <person name="Oliveira U."/>
            <person name="Santos F.R."/>
            <person name="Vidigal T.H.D.A."/>
            <person name="Brescovit A.D."/>
            <person name="Santos A.J."/>
        </authorList>
    </citation>
    <scope>NUCLEOTIDE SEQUENCE</scope>
    <source>
        <tissue evidence="1">Shoot tissue taken approximately 20 cm above the soil surface</tissue>
    </source>
</reference>
<name>A0A0A8Y6R8_ARUDO</name>
<evidence type="ECO:0000313" key="1">
    <source>
        <dbReference type="EMBL" id="JAD21749.1"/>
    </source>
</evidence>